<dbReference type="KEGG" id="cok:COCCU_14380"/>
<organism evidence="2 3">
    <name type="scientific">Corynebacterium occultum</name>
    <dbReference type="NCBI Taxonomy" id="2675219"/>
    <lineage>
        <taxon>Bacteria</taxon>
        <taxon>Bacillati</taxon>
        <taxon>Actinomycetota</taxon>
        <taxon>Actinomycetes</taxon>
        <taxon>Mycobacteriales</taxon>
        <taxon>Corynebacteriaceae</taxon>
        <taxon>Corynebacterium</taxon>
    </lineage>
</organism>
<geneLocation type="plasmid" evidence="3">
    <name>pcoccu</name>
</geneLocation>
<keyword evidence="1" id="KW-0812">Transmembrane</keyword>
<keyword evidence="1" id="KW-1133">Transmembrane helix</keyword>
<evidence type="ECO:0000313" key="3">
    <source>
        <dbReference type="Proteomes" id="UP000424462"/>
    </source>
</evidence>
<keyword evidence="1" id="KW-0472">Membrane</keyword>
<dbReference type="AlphaFoldDB" id="A0A6B8WD33"/>
<accession>A0A6B8WD33</accession>
<sequence>MGVILRRFLIPLGTSVEQLVWPWIVGSFIFLVIVGGVLVAFAAVLYRYRHRHCLAVALGWGIWAGFLVHSLLLFVLSLLIFKYGITPVG</sequence>
<proteinExistence type="predicted"/>
<feature type="transmembrane region" description="Helical" evidence="1">
    <location>
        <begin position="53"/>
        <end position="81"/>
    </location>
</feature>
<name>A0A6B8WD33_9CORY</name>
<evidence type="ECO:0000313" key="2">
    <source>
        <dbReference type="EMBL" id="QGU08766.1"/>
    </source>
</evidence>
<evidence type="ECO:0000256" key="1">
    <source>
        <dbReference type="SAM" id="Phobius"/>
    </source>
</evidence>
<gene>
    <name evidence="2" type="ORF">COCCU_14380</name>
</gene>
<keyword evidence="3" id="KW-1185">Reference proteome</keyword>
<reference evidence="2 3" key="1">
    <citation type="submission" date="2019-11" db="EMBL/GenBank/DDBJ databases">
        <title>Complete genome sequence of Corynebacterium kalinowskii 1959, a novel Corynebacterium species isolated from soil of a small paddock in Vilsendorf, Germany.</title>
        <authorList>
            <person name="Schaffert L."/>
            <person name="Ruwe M."/>
            <person name="Milse J."/>
            <person name="Hanuschka K."/>
            <person name="Ortseifen V."/>
            <person name="Droste J."/>
            <person name="Brandt D."/>
            <person name="Schlueter L."/>
            <person name="Kutter Y."/>
            <person name="Vinke S."/>
            <person name="Viehoefer P."/>
            <person name="Jacob L."/>
            <person name="Luebke N.-C."/>
            <person name="Schulte-Berndt E."/>
            <person name="Hain C."/>
            <person name="Linder M."/>
            <person name="Schmidt P."/>
            <person name="Wollenschlaeger L."/>
            <person name="Luttermann T."/>
            <person name="Thieme E."/>
            <person name="Hassa J."/>
            <person name="Haak M."/>
            <person name="Wittchen M."/>
            <person name="Mentz A."/>
            <person name="Persicke M."/>
            <person name="Busche T."/>
            <person name="Ruckert C."/>
        </authorList>
    </citation>
    <scope>NUCLEOTIDE SEQUENCE [LARGE SCALE GENOMIC DNA]</scope>
    <source>
        <strain evidence="2 3">2039</strain>
        <plasmid evidence="3">pcoccu</plasmid>
    </source>
</reference>
<dbReference type="Proteomes" id="UP000424462">
    <property type="component" value="Plasmid pCOCCU"/>
</dbReference>
<feature type="transmembrane region" description="Helical" evidence="1">
    <location>
        <begin position="20"/>
        <end position="46"/>
    </location>
</feature>
<keyword evidence="2" id="KW-0614">Plasmid</keyword>
<protein>
    <submittedName>
        <fullName evidence="2">Uncharacterized protein</fullName>
    </submittedName>
</protein>
<dbReference type="EMBL" id="CP046456">
    <property type="protein sequence ID" value="QGU08766.1"/>
    <property type="molecule type" value="Genomic_DNA"/>
</dbReference>